<dbReference type="PANTHER" id="PTHR43943">
    <property type="entry name" value="DEHYDROGENASE/REDUCTASE (SDR FAMILY) MEMBER 4"/>
    <property type="match status" value="1"/>
</dbReference>
<evidence type="ECO:0000256" key="1">
    <source>
        <dbReference type="ARBA" id="ARBA00006484"/>
    </source>
</evidence>
<organism evidence="2 3">
    <name type="scientific">Drouetiella hepatica Uher 2000/2452</name>
    <dbReference type="NCBI Taxonomy" id="904376"/>
    <lineage>
        <taxon>Bacteria</taxon>
        <taxon>Bacillati</taxon>
        <taxon>Cyanobacteriota</taxon>
        <taxon>Cyanophyceae</taxon>
        <taxon>Oculatellales</taxon>
        <taxon>Oculatellaceae</taxon>
        <taxon>Drouetiella</taxon>
    </lineage>
</organism>
<dbReference type="PANTHER" id="PTHR43943:SF2">
    <property type="entry name" value="DEHYDROGENASE_REDUCTASE 4"/>
    <property type="match status" value="1"/>
</dbReference>
<comment type="similarity">
    <text evidence="1">Belongs to the short-chain dehydrogenases/reductases (SDR) family.</text>
</comment>
<dbReference type="Pfam" id="PF00106">
    <property type="entry name" value="adh_short"/>
    <property type="match status" value="1"/>
</dbReference>
<dbReference type="InterPro" id="IPR036291">
    <property type="entry name" value="NAD(P)-bd_dom_sf"/>
</dbReference>
<dbReference type="Proteomes" id="UP000757435">
    <property type="component" value="Unassembled WGS sequence"/>
</dbReference>
<dbReference type="PRINTS" id="PR00081">
    <property type="entry name" value="GDHRDH"/>
</dbReference>
<protein>
    <submittedName>
        <fullName evidence="2">SDR family oxidoreductase</fullName>
    </submittedName>
</protein>
<dbReference type="SUPFAM" id="SSF51735">
    <property type="entry name" value="NAD(P)-binding Rossmann-fold domains"/>
    <property type="match status" value="1"/>
</dbReference>
<dbReference type="Gene3D" id="3.40.50.720">
    <property type="entry name" value="NAD(P)-binding Rossmann-like Domain"/>
    <property type="match status" value="1"/>
</dbReference>
<reference evidence="2" key="1">
    <citation type="submission" date="2021-05" db="EMBL/GenBank/DDBJ databases">
        <authorList>
            <person name="Pietrasiak N."/>
            <person name="Ward R."/>
            <person name="Stajich J.E."/>
            <person name="Kurbessoian T."/>
        </authorList>
    </citation>
    <scope>NUCLEOTIDE SEQUENCE</scope>
    <source>
        <strain evidence="2">UHER 2000/2452</strain>
    </source>
</reference>
<proteinExistence type="inferred from homology"/>
<dbReference type="InterPro" id="IPR002347">
    <property type="entry name" value="SDR_fam"/>
</dbReference>
<evidence type="ECO:0000313" key="2">
    <source>
        <dbReference type="EMBL" id="MBW4660804.1"/>
    </source>
</evidence>
<reference evidence="2" key="2">
    <citation type="journal article" date="2022" name="Microbiol. Resour. Announc.">
        <title>Metagenome Sequencing to Explore Phylogenomics of Terrestrial Cyanobacteria.</title>
        <authorList>
            <person name="Ward R.D."/>
            <person name="Stajich J.E."/>
            <person name="Johansen J.R."/>
            <person name="Huntemann M."/>
            <person name="Clum A."/>
            <person name="Foster B."/>
            <person name="Foster B."/>
            <person name="Roux S."/>
            <person name="Palaniappan K."/>
            <person name="Varghese N."/>
            <person name="Mukherjee S."/>
            <person name="Reddy T.B.K."/>
            <person name="Daum C."/>
            <person name="Copeland A."/>
            <person name="Chen I.A."/>
            <person name="Ivanova N.N."/>
            <person name="Kyrpides N.C."/>
            <person name="Shapiro N."/>
            <person name="Eloe-Fadrosh E.A."/>
            <person name="Pietrasiak N."/>
        </authorList>
    </citation>
    <scope>NUCLEOTIDE SEQUENCE</scope>
    <source>
        <strain evidence="2">UHER 2000/2452</strain>
    </source>
</reference>
<dbReference type="EMBL" id="JAHHHD010000026">
    <property type="protein sequence ID" value="MBW4660804.1"/>
    <property type="molecule type" value="Genomic_DNA"/>
</dbReference>
<name>A0A951QF60_9CYAN</name>
<dbReference type="CDD" id="cd05233">
    <property type="entry name" value="SDR_c"/>
    <property type="match status" value="1"/>
</dbReference>
<dbReference type="AlphaFoldDB" id="A0A951QF60"/>
<accession>A0A951QF60</accession>
<evidence type="ECO:0000313" key="3">
    <source>
        <dbReference type="Proteomes" id="UP000757435"/>
    </source>
</evidence>
<gene>
    <name evidence="2" type="ORF">KME15_19185</name>
</gene>
<comment type="caution">
    <text evidence="2">The sequence shown here is derived from an EMBL/GenBank/DDBJ whole genome shotgun (WGS) entry which is preliminary data.</text>
</comment>
<sequence>MSEVAIDLSNKNILITGGSMGIGYAAAEACLKANGRVVICARNSEDIDKALSQLRAIGSGQVVGVSADVTQHDQVEAALDKVESSFGVLNAVIHAAGIYGPIGALTEVDPEAWFNAIRINLFGSFLVARQSCLRLQKTGGRIALFSGGGAATPFPNYTAYACGKVGVVRFTETIAQEMAPFKIQINCIAPGFVITRLHQQTLEAGANLAGEKFLENTKAQIEKGGVPASVGGNAAAFLISDRADGITGKFVAAPYDGWQNWVDHLEELKTTDIFTLRRILPKERGMDWQ</sequence>